<feature type="compositionally biased region" description="Basic and acidic residues" evidence="1">
    <location>
        <begin position="1531"/>
        <end position="1540"/>
    </location>
</feature>
<feature type="region of interest" description="Disordered" evidence="1">
    <location>
        <begin position="175"/>
        <end position="299"/>
    </location>
</feature>
<dbReference type="STRING" id="4432.A0A1U7ZC65"/>
<dbReference type="GO" id="GO:0040029">
    <property type="term" value="P:epigenetic regulation of gene expression"/>
    <property type="evidence" value="ECO:0000318"/>
    <property type="project" value="GO_Central"/>
</dbReference>
<proteinExistence type="predicted"/>
<feature type="compositionally biased region" description="Polar residues" evidence="1">
    <location>
        <begin position="1556"/>
        <end position="1579"/>
    </location>
</feature>
<dbReference type="InterPro" id="IPR038808">
    <property type="entry name" value="MOS1-like"/>
</dbReference>
<feature type="compositionally biased region" description="Polar residues" evidence="1">
    <location>
        <begin position="1227"/>
        <end position="1248"/>
    </location>
</feature>
<feature type="compositionally biased region" description="Low complexity" evidence="1">
    <location>
        <begin position="667"/>
        <end position="681"/>
    </location>
</feature>
<feature type="compositionally biased region" description="Basic and acidic residues" evidence="1">
    <location>
        <begin position="824"/>
        <end position="848"/>
    </location>
</feature>
<sequence length="1658" mass="177872">MASSMLTGKRRWASSSRRGGMTVLGKVSVPKPVNLPSQRLENHGVDPNVEIVPKGTLSWGSQTSSSAPNAWGSTAFSPPSTDGIAGSPSRLNGRPSSGGSGTRPSTAGSDRSHEPAPNAWGSNSRPSSASGLLASNQASMVATRPRSAETRPGSSQLSRFADPVSENSVAWGAQGTAEKLGAPSSKDYGFTLSSGDFPTLGSEKNVESHGRQGHSSHGRPVSASGRVATPKDDSGTSPTESESVDLKAGRATVNTWNTDGSSYVGDGAPPSMEKWERDPQPYLNPGMPPQHLDPWHGTPVRNASDGVWYRGPPGCPPYGTPGPPGSFPLEPFAYYHPQVSARALANSQPGPRPGAGPSAYHPKSGDSYRPQMPDSYIRPVLPVRPGVYPGMLPYDGYYGPPRIGYCNSNERDSPVIGMATGPCVYNRYANHMILPESGNQVRPSGYPSPSMTNEQVEPGQDGHQGPYKVLLKQHDGWEEKDVEKMGHNVISSAPHGDRRKEPASIIMENDQRTDHGKEEVVGLPKTVFGGFSSQSADGHGGCSLVTYNQGGAYAEATDNRGSSPVPVVPGQMNNARSVDDSLLKKPETAAVQEQSQLVFLATRRNPTLIDKIECLNSKARISDGGYDGGPKSSRDDKTRRFRVANAKADCSTNQAGMHVVSAERTSSDSTRTTSSNDGGSSAVPSGAVMSMSVGEQVSIGTMMNSSVVGEREVNSQMSKRVNGVQGRADYRGKGRFSSQEGEEWRKKPPVGGVSTTSVPVPSKEPCPDVHVQGIGASQEALEKHGSNFQGKVGTEYGTPAFDPSDYNAQRAKMKELATQRAKQLQKEEEERIREQKAKALAKLEELNRRTQVGDSLNKKLDHSSSLSGAIQHGEEESSTHSLPTSDTGSSREAPLSASGKNSNAAAQLNENERKKLGQSTDISKNISPEFQKSVSQDVVSHNLALPMQLDADSSEATDLKSAAQIHDSSVSRHKQMVHKKKQNITLENTSEKLAATGTNADPVSQANLSTNALTMGSDPSLSSGSNTVDDPLPQQKKRNNRSSKSKHKLDEPVSGYSPSLVPIERYPAKVSVEGDKSKAHEADSEIQTVHASNLSTTTEYSLDAIPSTNIGWSLPTEEAHSRHNNQWKPQPPRRMSRNPQATRSADKFHTGEAVWAPVRSQNRNDFSEEANQSTTVETNTPSAKNDHGMQNTVMKNKRAEIERYVPKPVVKDKEQSQQGNFPPPLSPSISQATSSETSGRAESGSQSAGPDGSILGKSGFSVDSKNGDSKPHKHGKAHGAWRQRGSTEQTSIQSSQDGSLPSKLGKTVQTHNEQHQPLKTEVHPLEGQTKHNDSWCAPVNPVSAELVTGTAMKDHHGTSRGKRNPFKGHKGVSPNQNPVDHKDSHIGTTGKVDNLSLNNELSQQEGRITSRENHGVGEHPTSHWQPKSQTYLAHNRQGSKASGDQKVAAQASGGEMEFSPHGGKHLPSQSDKGKSVAMVQAHPHRSDTQKINLGDAPSIRRQEIKRERRGIDTSKEGALPPSRGLVTPDEQAPKDADAQHDQSFSSSGLPRHGQHNSRTGRAQESQGGWSLEGQDNSKQYHLPANGDRRRYNSHYEYQPIGTHSNKSGYSPEGTTDGSRITGSRYRDRGQNHSRRGGGNFYGRNNSAVKVSTGGGNGE</sequence>
<dbReference type="OrthoDB" id="1939715at2759"/>
<feature type="compositionally biased region" description="Polar residues" evidence="1">
    <location>
        <begin position="1284"/>
        <end position="1299"/>
    </location>
</feature>
<feature type="compositionally biased region" description="Polar residues" evidence="1">
    <location>
        <begin position="252"/>
        <end position="261"/>
    </location>
</feature>
<dbReference type="PANTHER" id="PTHR34805">
    <property type="entry name" value="PROTEIN MODIFIER OF SNC1 1"/>
    <property type="match status" value="1"/>
</dbReference>
<feature type="compositionally biased region" description="Polar residues" evidence="1">
    <location>
        <begin position="58"/>
        <end position="80"/>
    </location>
</feature>
<dbReference type="Proteomes" id="UP000189703">
    <property type="component" value="Unplaced"/>
</dbReference>
<feature type="compositionally biased region" description="Polar residues" evidence="1">
    <location>
        <begin position="1422"/>
        <end position="1442"/>
    </location>
</feature>
<feature type="compositionally biased region" description="Polar residues" evidence="1">
    <location>
        <begin position="1601"/>
        <end position="1621"/>
    </location>
</feature>
<dbReference type="PANTHER" id="PTHR34805:SF1">
    <property type="entry name" value="PROTEIN MODIFIER OF SNC1 1"/>
    <property type="match status" value="1"/>
</dbReference>
<feature type="region of interest" description="Disordered" evidence="1">
    <location>
        <begin position="344"/>
        <end position="374"/>
    </location>
</feature>
<feature type="compositionally biased region" description="Basic and acidic residues" evidence="1">
    <location>
        <begin position="1498"/>
        <end position="1515"/>
    </location>
</feature>
<feature type="compositionally biased region" description="Polar residues" evidence="1">
    <location>
        <begin position="917"/>
        <end position="935"/>
    </location>
</feature>
<evidence type="ECO:0000313" key="2">
    <source>
        <dbReference type="Proteomes" id="UP000189703"/>
    </source>
</evidence>
<feature type="compositionally biased region" description="Polar residues" evidence="1">
    <location>
        <begin position="1010"/>
        <end position="1028"/>
    </location>
</feature>
<dbReference type="eggNOG" id="ENOG502QUIY">
    <property type="taxonomic scope" value="Eukaryota"/>
</dbReference>
<feature type="region of interest" description="Disordered" evidence="1">
    <location>
        <begin position="728"/>
        <end position="935"/>
    </location>
</feature>
<feature type="region of interest" description="Disordered" evidence="1">
    <location>
        <begin position="1"/>
        <end position="163"/>
    </location>
</feature>
<feature type="compositionally biased region" description="Polar residues" evidence="1">
    <location>
        <begin position="898"/>
        <end position="909"/>
    </location>
</feature>
<feature type="compositionally biased region" description="Basic residues" evidence="1">
    <location>
        <begin position="1035"/>
        <end position="1047"/>
    </location>
</feature>
<feature type="region of interest" description="Disordered" evidence="1">
    <location>
        <begin position="440"/>
        <end position="464"/>
    </location>
</feature>
<feature type="compositionally biased region" description="Polar residues" evidence="1">
    <location>
        <begin position="879"/>
        <end position="890"/>
    </location>
</feature>
<feature type="region of interest" description="Disordered" evidence="1">
    <location>
        <begin position="1010"/>
        <end position="1060"/>
    </location>
</feature>
<feature type="compositionally biased region" description="Basic residues" evidence="1">
    <location>
        <begin position="1271"/>
        <end position="1281"/>
    </location>
</feature>
<keyword evidence="2" id="KW-1185">Reference proteome</keyword>
<dbReference type="OMA" id="ERTISHW"/>
<feature type="compositionally biased region" description="Polar residues" evidence="1">
    <location>
        <begin position="1395"/>
        <end position="1407"/>
    </location>
</feature>
<dbReference type="RefSeq" id="XP_010251151.1">
    <property type="nucleotide sequence ID" value="XM_010252849.2"/>
</dbReference>
<evidence type="ECO:0000256" key="1">
    <source>
        <dbReference type="SAM" id="MobiDB-lite"/>
    </source>
</evidence>
<accession>A0A1U7ZC65</accession>
<feature type="compositionally biased region" description="Polar residues" evidence="1">
    <location>
        <begin position="1159"/>
        <end position="1194"/>
    </location>
</feature>
<feature type="compositionally biased region" description="Basic and acidic residues" evidence="1">
    <location>
        <begin position="1197"/>
        <end position="1215"/>
    </location>
</feature>
<feature type="region of interest" description="Disordered" evidence="1">
    <location>
        <begin position="955"/>
        <end position="988"/>
    </location>
</feature>
<feature type="region of interest" description="Disordered" evidence="1">
    <location>
        <begin position="1120"/>
        <end position="1658"/>
    </location>
</feature>
<feature type="compositionally biased region" description="Basic residues" evidence="1">
    <location>
        <begin position="1358"/>
        <end position="1370"/>
    </location>
</feature>
<gene>
    <name evidence="3 4" type="primary">LOC104593137</name>
</gene>
<dbReference type="GeneID" id="104593137"/>
<feature type="region of interest" description="Disordered" evidence="1">
    <location>
        <begin position="655"/>
        <end position="685"/>
    </location>
</feature>
<reference evidence="3 4" key="1">
    <citation type="submission" date="2025-04" db="UniProtKB">
        <authorList>
            <consortium name="RefSeq"/>
        </authorList>
    </citation>
    <scope>IDENTIFICATION</scope>
</reference>
<dbReference type="RefSeq" id="XP_010251152.1">
    <property type="nucleotide sequence ID" value="XM_010252850.2"/>
</dbReference>
<feature type="compositionally biased region" description="Polar residues" evidence="1">
    <location>
        <begin position="440"/>
        <end position="455"/>
    </location>
</feature>
<feature type="compositionally biased region" description="Basic residues" evidence="1">
    <location>
        <begin position="971"/>
        <end position="982"/>
    </location>
</feature>
<evidence type="ECO:0000313" key="4">
    <source>
        <dbReference type="RefSeq" id="XP_010251152.1"/>
    </source>
</evidence>
<feature type="compositionally biased region" description="Basic and acidic residues" evidence="1">
    <location>
        <begin position="1312"/>
        <end position="1333"/>
    </location>
</feature>
<dbReference type="KEGG" id="nnu:104593137"/>
<protein>
    <submittedName>
        <fullName evidence="3 4">Protein MODIFIER OF SNC1 1</fullName>
    </submittedName>
</protein>
<evidence type="ECO:0000313" key="3">
    <source>
        <dbReference type="RefSeq" id="XP_010251151.1"/>
    </source>
</evidence>
<feature type="compositionally biased region" description="Polar residues" evidence="1">
    <location>
        <begin position="120"/>
        <end position="140"/>
    </location>
</feature>
<name>A0A1U7ZC65_NELNU</name>
<organism evidence="2 3">
    <name type="scientific">Nelumbo nucifera</name>
    <name type="common">Sacred lotus</name>
    <dbReference type="NCBI Taxonomy" id="4432"/>
    <lineage>
        <taxon>Eukaryota</taxon>
        <taxon>Viridiplantae</taxon>
        <taxon>Streptophyta</taxon>
        <taxon>Embryophyta</taxon>
        <taxon>Tracheophyta</taxon>
        <taxon>Spermatophyta</taxon>
        <taxon>Magnoliopsida</taxon>
        <taxon>Proteales</taxon>
        <taxon>Nelumbonaceae</taxon>
        <taxon>Nelumbo</taxon>
    </lineage>
</organism>
<feature type="compositionally biased region" description="Basic and acidic residues" evidence="1">
    <location>
        <begin position="1408"/>
        <end position="1421"/>
    </location>
</feature>